<gene>
    <name evidence="1" type="ORF">L2E82_06022</name>
</gene>
<proteinExistence type="predicted"/>
<accession>A0ACB9H9D1</accession>
<keyword evidence="2" id="KW-1185">Reference proteome</keyword>
<name>A0ACB9H9D1_CICIN</name>
<evidence type="ECO:0000313" key="2">
    <source>
        <dbReference type="Proteomes" id="UP001055811"/>
    </source>
</evidence>
<comment type="caution">
    <text evidence="1">The sequence shown here is derived from an EMBL/GenBank/DDBJ whole genome shotgun (WGS) entry which is preliminary data.</text>
</comment>
<reference evidence="2" key="1">
    <citation type="journal article" date="2022" name="Mol. Ecol. Resour.">
        <title>The genomes of chicory, endive, great burdock and yacon provide insights into Asteraceae palaeo-polyploidization history and plant inulin production.</title>
        <authorList>
            <person name="Fan W."/>
            <person name="Wang S."/>
            <person name="Wang H."/>
            <person name="Wang A."/>
            <person name="Jiang F."/>
            <person name="Liu H."/>
            <person name="Zhao H."/>
            <person name="Xu D."/>
            <person name="Zhang Y."/>
        </authorList>
    </citation>
    <scope>NUCLEOTIDE SEQUENCE [LARGE SCALE GENOMIC DNA]</scope>
    <source>
        <strain evidence="2">cv. Punajuju</strain>
    </source>
</reference>
<protein>
    <submittedName>
        <fullName evidence="1">Uncharacterized protein</fullName>
    </submittedName>
</protein>
<organism evidence="1 2">
    <name type="scientific">Cichorium intybus</name>
    <name type="common">Chicory</name>
    <dbReference type="NCBI Taxonomy" id="13427"/>
    <lineage>
        <taxon>Eukaryota</taxon>
        <taxon>Viridiplantae</taxon>
        <taxon>Streptophyta</taxon>
        <taxon>Embryophyta</taxon>
        <taxon>Tracheophyta</taxon>
        <taxon>Spermatophyta</taxon>
        <taxon>Magnoliopsida</taxon>
        <taxon>eudicotyledons</taxon>
        <taxon>Gunneridae</taxon>
        <taxon>Pentapetalae</taxon>
        <taxon>asterids</taxon>
        <taxon>campanulids</taxon>
        <taxon>Asterales</taxon>
        <taxon>Asteraceae</taxon>
        <taxon>Cichorioideae</taxon>
        <taxon>Cichorieae</taxon>
        <taxon>Cichoriinae</taxon>
        <taxon>Cichorium</taxon>
    </lineage>
</organism>
<reference evidence="1 2" key="2">
    <citation type="journal article" date="2022" name="Mol. Ecol. Resour.">
        <title>The genomes of chicory, endive, great burdock and yacon provide insights into Asteraceae paleo-polyploidization history and plant inulin production.</title>
        <authorList>
            <person name="Fan W."/>
            <person name="Wang S."/>
            <person name="Wang H."/>
            <person name="Wang A."/>
            <person name="Jiang F."/>
            <person name="Liu H."/>
            <person name="Zhao H."/>
            <person name="Xu D."/>
            <person name="Zhang Y."/>
        </authorList>
    </citation>
    <scope>NUCLEOTIDE SEQUENCE [LARGE SCALE GENOMIC DNA]</scope>
    <source>
        <strain evidence="2">cv. Punajuju</strain>
        <tissue evidence="1">Leaves</tissue>
    </source>
</reference>
<dbReference type="Proteomes" id="UP001055811">
    <property type="component" value="Linkage Group LG01"/>
</dbReference>
<sequence>MLLQPLMLIVPDIEDVYTLLQIDVIVHLSECRDEGIVALSAREAETIGDQGLQVQEYFGNLCKRIPTDVDLPAVHTNL</sequence>
<evidence type="ECO:0000313" key="1">
    <source>
        <dbReference type="EMBL" id="KAI3792152.1"/>
    </source>
</evidence>
<dbReference type="EMBL" id="CM042009">
    <property type="protein sequence ID" value="KAI3792152.1"/>
    <property type="molecule type" value="Genomic_DNA"/>
</dbReference>